<feature type="binding site" evidence="7">
    <location>
        <position position="360"/>
    </location>
    <ligand>
        <name>substrate</name>
    </ligand>
</feature>
<evidence type="ECO:0000256" key="2">
    <source>
        <dbReference type="ARBA" id="ARBA00022723"/>
    </source>
</evidence>
<evidence type="ECO:0000313" key="10">
    <source>
        <dbReference type="EMBL" id="QEH38034.1"/>
    </source>
</evidence>
<evidence type="ECO:0000256" key="4">
    <source>
        <dbReference type="ARBA" id="ARBA00023002"/>
    </source>
</evidence>
<proteinExistence type="inferred from homology"/>
<dbReference type="SUPFAM" id="SSF53720">
    <property type="entry name" value="ALDH-like"/>
    <property type="match status" value="1"/>
</dbReference>
<dbReference type="InterPro" id="IPR012131">
    <property type="entry name" value="Hstdl_DH"/>
</dbReference>
<dbReference type="Proteomes" id="UP000324233">
    <property type="component" value="Chromosome"/>
</dbReference>
<sequence length="431" mass="45887">MIRIHDFRDDHPDLLKLLGRGALPDPKVVAAVAEIVDSVRTRGDEALFHHMKRLDGIDLAAAGPRVPEAAIDAAYRATPPALIEAIDAACANLRRYHEKQLPADYRIDGPDGEVLERRYRPISTVGVCVPGATAPLLSSLYMNLIPALVAGVPRIVVISAPRDGRVDPTILATAAHLGVREVYAISGAQGVAALAYGTETVPKVDKIVGPGSIWVSTAKRLVYGVVGIDSLAGPSEIAIIADASADPRNIAIDLLSQAEHGTGEEASVAFVTTYAQAEAVRSELERLARKYDLVAAVKPALDRHGVIFVTSNPDDAVAAVNRLAPEHVELLGPEAEALADRLENYGALFLGEQTPEPVGDYYAGTNHVLPTQGTARFASGLTVADFLRSSSRVRYTPASLARAGDHIRALAEAEHMRAHGLAVEIRLRPES</sequence>
<dbReference type="AlphaFoldDB" id="A0A5B9WCN8"/>
<feature type="binding site" evidence="7">
    <location>
        <position position="235"/>
    </location>
    <ligand>
        <name>substrate</name>
    </ligand>
</feature>
<reference evidence="10 11" key="1">
    <citation type="submission" date="2019-08" db="EMBL/GenBank/DDBJ databases">
        <title>Deep-cultivation of Planctomycetes and their phenomic and genomic characterization uncovers novel biology.</title>
        <authorList>
            <person name="Wiegand S."/>
            <person name="Jogler M."/>
            <person name="Boedeker C."/>
            <person name="Pinto D."/>
            <person name="Vollmers J."/>
            <person name="Rivas-Marin E."/>
            <person name="Kohn T."/>
            <person name="Peeters S.H."/>
            <person name="Heuer A."/>
            <person name="Rast P."/>
            <person name="Oberbeckmann S."/>
            <person name="Bunk B."/>
            <person name="Jeske O."/>
            <person name="Meyerdierks A."/>
            <person name="Storesund J.E."/>
            <person name="Kallscheuer N."/>
            <person name="Luecker S."/>
            <person name="Lage O.M."/>
            <person name="Pohl T."/>
            <person name="Merkel B.J."/>
            <person name="Hornburger P."/>
            <person name="Mueller R.-W."/>
            <person name="Bruemmer F."/>
            <person name="Labrenz M."/>
            <person name="Spormann A.M."/>
            <person name="Op den Camp H."/>
            <person name="Overmann J."/>
            <person name="Amann R."/>
            <person name="Jetten M.S.M."/>
            <person name="Mascher T."/>
            <person name="Medema M.H."/>
            <person name="Devos D.P."/>
            <person name="Kaster A.-K."/>
            <person name="Ovreas L."/>
            <person name="Rohde M."/>
            <person name="Galperin M.Y."/>
            <person name="Jogler C."/>
        </authorList>
    </citation>
    <scope>NUCLEOTIDE SEQUENCE [LARGE SCALE GENOMIC DNA]</scope>
    <source>
        <strain evidence="10 11">OJF2</strain>
    </source>
</reference>
<dbReference type="PRINTS" id="PR00083">
    <property type="entry name" value="HOLDHDRGNASE"/>
</dbReference>
<dbReference type="KEGG" id="agv:OJF2_66300"/>
<dbReference type="CDD" id="cd06572">
    <property type="entry name" value="Histidinol_dh"/>
    <property type="match status" value="1"/>
</dbReference>
<accession>A0A5B9WCN8</accession>
<evidence type="ECO:0000256" key="9">
    <source>
        <dbReference type="RuleBase" id="RU004175"/>
    </source>
</evidence>
<organism evidence="10 11">
    <name type="scientific">Aquisphaera giovannonii</name>
    <dbReference type="NCBI Taxonomy" id="406548"/>
    <lineage>
        <taxon>Bacteria</taxon>
        <taxon>Pseudomonadati</taxon>
        <taxon>Planctomycetota</taxon>
        <taxon>Planctomycetia</taxon>
        <taxon>Isosphaerales</taxon>
        <taxon>Isosphaeraceae</taxon>
        <taxon>Aquisphaera</taxon>
    </lineage>
</organism>
<evidence type="ECO:0000256" key="1">
    <source>
        <dbReference type="ARBA" id="ARBA00010178"/>
    </source>
</evidence>
<feature type="binding site" evidence="7">
    <location>
        <position position="414"/>
    </location>
    <ligand>
        <name>substrate</name>
    </ligand>
</feature>
<keyword evidence="11" id="KW-1185">Reference proteome</keyword>
<keyword evidence="3 8" id="KW-0862">Zinc</keyword>
<gene>
    <name evidence="10" type="primary">hisD</name>
    <name evidence="10" type="ORF">OJF2_66300</name>
</gene>
<dbReference type="PANTHER" id="PTHR21256">
    <property type="entry name" value="HISTIDINOL DEHYDROGENASE HDH"/>
    <property type="match status" value="1"/>
</dbReference>
<feature type="binding site" evidence="8">
    <location>
        <position position="257"/>
    </location>
    <ligand>
        <name>Zn(2+)</name>
        <dbReference type="ChEBI" id="CHEBI:29105"/>
    </ligand>
</feature>
<feature type="binding site" evidence="8">
    <location>
        <position position="419"/>
    </location>
    <ligand>
        <name>Zn(2+)</name>
        <dbReference type="ChEBI" id="CHEBI:29105"/>
    </ligand>
</feature>
<dbReference type="InterPro" id="IPR022695">
    <property type="entry name" value="Histidinol_DH_monofunct"/>
</dbReference>
<evidence type="ECO:0000256" key="7">
    <source>
        <dbReference type="PIRSR" id="PIRSR000099-3"/>
    </source>
</evidence>
<dbReference type="Gene3D" id="1.20.5.1300">
    <property type="match status" value="1"/>
</dbReference>
<comment type="similarity">
    <text evidence="1 5 9">Belongs to the histidinol dehydrogenase family.</text>
</comment>
<dbReference type="Pfam" id="PF00815">
    <property type="entry name" value="Histidinol_dh"/>
    <property type="match status" value="1"/>
</dbReference>
<dbReference type="GO" id="GO:0051287">
    <property type="term" value="F:NAD binding"/>
    <property type="evidence" value="ECO:0007669"/>
    <property type="project" value="InterPro"/>
</dbReference>
<feature type="binding site" evidence="7">
    <location>
        <position position="260"/>
    </location>
    <ligand>
        <name>substrate</name>
    </ligand>
</feature>
<dbReference type="RefSeq" id="WP_148597520.1">
    <property type="nucleotide sequence ID" value="NZ_CP042997.1"/>
</dbReference>
<feature type="binding site" evidence="7">
    <location>
        <position position="327"/>
    </location>
    <ligand>
        <name>substrate</name>
    </ligand>
</feature>
<evidence type="ECO:0000256" key="5">
    <source>
        <dbReference type="PIRNR" id="PIRNR000099"/>
    </source>
</evidence>
<name>A0A5B9WCN8_9BACT</name>
<dbReference type="GO" id="GO:0005737">
    <property type="term" value="C:cytoplasm"/>
    <property type="evidence" value="ECO:0007669"/>
    <property type="project" value="TreeGrafter"/>
</dbReference>
<dbReference type="GO" id="GO:0046872">
    <property type="term" value="F:metal ion binding"/>
    <property type="evidence" value="ECO:0007669"/>
    <property type="project" value="UniProtKB-KW"/>
</dbReference>
<keyword evidence="4 5" id="KW-0560">Oxidoreductase</keyword>
<dbReference type="PIRSF" id="PIRSF000099">
    <property type="entry name" value="Histidinol_dh"/>
    <property type="match status" value="1"/>
</dbReference>
<feature type="binding site" evidence="8">
    <location>
        <position position="360"/>
    </location>
    <ligand>
        <name>Zn(2+)</name>
        <dbReference type="ChEBI" id="CHEBI:29105"/>
    </ligand>
</feature>
<comment type="cofactor">
    <cofactor evidence="8">
        <name>Zn(2+)</name>
        <dbReference type="ChEBI" id="CHEBI:29105"/>
    </cofactor>
    <text evidence="8">Binds 1 zinc ion per subunit.</text>
</comment>
<dbReference type="PANTHER" id="PTHR21256:SF2">
    <property type="entry name" value="HISTIDINE BIOSYNTHESIS TRIFUNCTIONAL PROTEIN"/>
    <property type="match status" value="1"/>
</dbReference>
<evidence type="ECO:0000256" key="6">
    <source>
        <dbReference type="PIRSR" id="PIRSR000099-1"/>
    </source>
</evidence>
<dbReference type="InterPro" id="IPR016161">
    <property type="entry name" value="Ald_DH/histidinol_DH"/>
</dbReference>
<dbReference type="GO" id="GO:0000105">
    <property type="term" value="P:L-histidine biosynthetic process"/>
    <property type="evidence" value="ECO:0007669"/>
    <property type="project" value="InterPro"/>
</dbReference>
<dbReference type="EC" id="1.1.1.23" evidence="10"/>
<protein>
    <submittedName>
        <fullName evidence="10">Histidinol dehydrogenase</fullName>
        <ecNumber evidence="10">1.1.1.23</ecNumber>
    </submittedName>
</protein>
<feature type="binding site" evidence="8">
    <location>
        <position position="260"/>
    </location>
    <ligand>
        <name>Zn(2+)</name>
        <dbReference type="ChEBI" id="CHEBI:29105"/>
    </ligand>
</feature>
<dbReference type="OrthoDB" id="9805269at2"/>
<dbReference type="NCBIfam" id="TIGR00069">
    <property type="entry name" value="hisD"/>
    <property type="match status" value="1"/>
</dbReference>
<dbReference type="Gene3D" id="3.40.50.1980">
    <property type="entry name" value="Nitrogenase molybdenum iron protein domain"/>
    <property type="match status" value="2"/>
</dbReference>
<dbReference type="EMBL" id="CP042997">
    <property type="protein sequence ID" value="QEH38034.1"/>
    <property type="molecule type" value="Genomic_DNA"/>
</dbReference>
<evidence type="ECO:0000256" key="8">
    <source>
        <dbReference type="PIRSR" id="PIRSR000099-4"/>
    </source>
</evidence>
<feature type="active site" description="Proton acceptor" evidence="6">
    <location>
        <position position="327"/>
    </location>
</feature>
<dbReference type="FunFam" id="3.40.50.1980:FF:000001">
    <property type="entry name" value="Histidinol dehydrogenase"/>
    <property type="match status" value="1"/>
</dbReference>
<evidence type="ECO:0000256" key="3">
    <source>
        <dbReference type="ARBA" id="ARBA00022833"/>
    </source>
</evidence>
<feature type="binding site" evidence="7">
    <location>
        <position position="257"/>
    </location>
    <ligand>
        <name>substrate</name>
    </ligand>
</feature>
<dbReference type="GO" id="GO:0004399">
    <property type="term" value="F:histidinol dehydrogenase activity"/>
    <property type="evidence" value="ECO:0007669"/>
    <property type="project" value="UniProtKB-EC"/>
</dbReference>
<feature type="binding site" evidence="7">
    <location>
        <position position="419"/>
    </location>
    <ligand>
        <name>substrate</name>
    </ligand>
</feature>
<feature type="active site" description="Proton acceptor" evidence="6">
    <location>
        <position position="326"/>
    </location>
</feature>
<evidence type="ECO:0000313" key="11">
    <source>
        <dbReference type="Proteomes" id="UP000324233"/>
    </source>
</evidence>
<keyword evidence="2 8" id="KW-0479">Metal-binding</keyword>